<dbReference type="GO" id="GO:0005739">
    <property type="term" value="C:mitochondrion"/>
    <property type="evidence" value="ECO:0007669"/>
    <property type="project" value="TreeGrafter"/>
</dbReference>
<evidence type="ECO:0000256" key="2">
    <source>
        <dbReference type="ARBA" id="ARBA00006824"/>
    </source>
</evidence>
<reference evidence="7 8" key="1">
    <citation type="journal article" date="2018" name="MBio">
        <title>Comparative Genomics Reveals the Core Gene Toolbox for the Fungus-Insect Symbiosis.</title>
        <authorList>
            <person name="Wang Y."/>
            <person name="Stata M."/>
            <person name="Wang W."/>
            <person name="Stajich J.E."/>
            <person name="White M.M."/>
            <person name="Moncalvo J.M."/>
        </authorList>
    </citation>
    <scope>NUCLEOTIDE SEQUENCE [LARGE SCALE GENOMIC DNA]</scope>
    <source>
        <strain evidence="7 8">SWE-8-4</strain>
    </source>
</reference>
<gene>
    <name evidence="7" type="ORF">BB561_006117</name>
</gene>
<dbReference type="GO" id="GO:0016020">
    <property type="term" value="C:membrane"/>
    <property type="evidence" value="ECO:0007669"/>
    <property type="project" value="UniProtKB-SubCell"/>
</dbReference>
<evidence type="ECO:0000256" key="3">
    <source>
        <dbReference type="ARBA" id="ARBA00022692"/>
    </source>
</evidence>
<dbReference type="PANTHER" id="PTHR11266:SF50">
    <property type="entry name" value="VACUOLAR MEMBRANE PROTEIN YOR292C"/>
    <property type="match status" value="1"/>
</dbReference>
<dbReference type="OrthoDB" id="10267969at2759"/>
<keyword evidence="5 6" id="KW-0472">Membrane</keyword>
<feature type="transmembrane region" description="Helical" evidence="6">
    <location>
        <begin position="12"/>
        <end position="40"/>
    </location>
</feature>
<evidence type="ECO:0000256" key="1">
    <source>
        <dbReference type="ARBA" id="ARBA00004141"/>
    </source>
</evidence>
<dbReference type="Pfam" id="PF04117">
    <property type="entry name" value="Mpv17_PMP22"/>
    <property type="match status" value="1"/>
</dbReference>
<dbReference type="STRING" id="133385.A0A2T9Y6H4"/>
<accession>A0A2T9Y6H4</accession>
<comment type="caution">
    <text evidence="7">The sequence shown here is derived from an EMBL/GenBank/DDBJ whole genome shotgun (WGS) entry which is preliminary data.</text>
</comment>
<evidence type="ECO:0000256" key="4">
    <source>
        <dbReference type="ARBA" id="ARBA00022989"/>
    </source>
</evidence>
<evidence type="ECO:0000313" key="8">
    <source>
        <dbReference type="Proteomes" id="UP000245383"/>
    </source>
</evidence>
<comment type="similarity">
    <text evidence="2 6">Belongs to the peroxisomal membrane protein PXMP2/4 family.</text>
</comment>
<evidence type="ECO:0000256" key="5">
    <source>
        <dbReference type="ARBA" id="ARBA00023136"/>
    </source>
</evidence>
<name>A0A2T9Y6H4_9FUNG</name>
<organism evidence="7 8">
    <name type="scientific">Smittium simulii</name>
    <dbReference type="NCBI Taxonomy" id="133385"/>
    <lineage>
        <taxon>Eukaryota</taxon>
        <taxon>Fungi</taxon>
        <taxon>Fungi incertae sedis</taxon>
        <taxon>Zoopagomycota</taxon>
        <taxon>Kickxellomycotina</taxon>
        <taxon>Harpellomycetes</taxon>
        <taxon>Harpellales</taxon>
        <taxon>Legeriomycetaceae</taxon>
        <taxon>Smittium</taxon>
    </lineage>
</organism>
<evidence type="ECO:0000256" key="6">
    <source>
        <dbReference type="RuleBase" id="RU363053"/>
    </source>
</evidence>
<comment type="subcellular location">
    <subcellularLocation>
        <location evidence="1">Membrane</location>
        <topology evidence="1">Multi-pass membrane protein</topology>
    </subcellularLocation>
</comment>
<dbReference type="EMBL" id="MBFR01000430">
    <property type="protein sequence ID" value="PVU87933.1"/>
    <property type="molecule type" value="Genomic_DNA"/>
</dbReference>
<evidence type="ECO:0000313" key="7">
    <source>
        <dbReference type="EMBL" id="PVU87933.1"/>
    </source>
</evidence>
<feature type="transmembrane region" description="Helical" evidence="6">
    <location>
        <begin position="164"/>
        <end position="186"/>
    </location>
</feature>
<feature type="transmembrane region" description="Helical" evidence="6">
    <location>
        <begin position="127"/>
        <end position="144"/>
    </location>
</feature>
<dbReference type="PANTHER" id="PTHR11266">
    <property type="entry name" value="PEROXISOMAL MEMBRANE PROTEIN 2, PXMP2 MPV17"/>
    <property type="match status" value="1"/>
</dbReference>
<protein>
    <submittedName>
        <fullName evidence="7">Uncharacterized protein</fullName>
    </submittedName>
</protein>
<keyword evidence="4 6" id="KW-1133">Transmembrane helix</keyword>
<keyword evidence="8" id="KW-1185">Reference proteome</keyword>
<keyword evidence="3 6" id="KW-0812">Transmembrane</keyword>
<sequence>MSFSRAWNKCAAKFPVLTLSVTNGVLAGSGNILAQSIMIYRDQDNKLGNNVSKEFNYVEVMRFFAYGFMFAPISFKWVKYLDKRFPFKSVSASMGGKLPSTANSLLKQKKDAAFWSTVGKRVAYDQILFAPAAVALFIVSMGFLESKPVDKVKEDLKTSYLKNMVAGYLMWPAVQTITFSVIPLLYRVPFIGAANLIWNCTLSLLRADDVTLEII</sequence>
<dbReference type="Proteomes" id="UP000245383">
    <property type="component" value="Unassembled WGS sequence"/>
</dbReference>
<feature type="transmembrane region" description="Helical" evidence="6">
    <location>
        <begin position="60"/>
        <end position="78"/>
    </location>
</feature>
<dbReference type="AlphaFoldDB" id="A0A2T9Y6H4"/>
<proteinExistence type="inferred from homology"/>
<dbReference type="InterPro" id="IPR007248">
    <property type="entry name" value="Mpv17_PMP22"/>
</dbReference>